<comment type="caution">
    <text evidence="4">The sequence shown here is derived from an EMBL/GenBank/DDBJ whole genome shotgun (WGS) entry which is preliminary data.</text>
</comment>
<evidence type="ECO:0000313" key="4">
    <source>
        <dbReference type="EMBL" id="PJZ73317.1"/>
    </source>
</evidence>
<name>A0A2M9ZMQ9_9LEPT</name>
<feature type="transmembrane region" description="Helical" evidence="1">
    <location>
        <begin position="49"/>
        <end position="66"/>
    </location>
</feature>
<keyword evidence="5" id="KW-1185">Reference proteome</keyword>
<dbReference type="OrthoDB" id="345790at2"/>
<dbReference type="InterPro" id="IPR025641">
    <property type="entry name" value="DUF4340"/>
</dbReference>
<evidence type="ECO:0000313" key="6">
    <source>
        <dbReference type="Proteomes" id="UP000231990"/>
    </source>
</evidence>
<gene>
    <name evidence="3" type="ORF">CH360_07865</name>
    <name evidence="4" type="ORF">CH373_10120</name>
</gene>
<dbReference type="Proteomes" id="UP000231962">
    <property type="component" value="Unassembled WGS sequence"/>
</dbReference>
<reference evidence="5 6" key="1">
    <citation type="submission" date="2017-07" db="EMBL/GenBank/DDBJ databases">
        <title>Leptospira spp. isolated from tropical soils.</title>
        <authorList>
            <person name="Thibeaux R."/>
            <person name="Iraola G."/>
            <person name="Ferres I."/>
            <person name="Bierque E."/>
            <person name="Girault D."/>
            <person name="Soupe-Gilbert M.-E."/>
            <person name="Picardeau M."/>
            <person name="Goarant C."/>
        </authorList>
    </citation>
    <scope>NUCLEOTIDE SEQUENCE [LARGE SCALE GENOMIC DNA]</scope>
    <source>
        <strain evidence="4 6">FH1-B-B1</strain>
        <strain evidence="3 5">FH1-B-C1</strain>
    </source>
</reference>
<keyword evidence="1" id="KW-1133">Transmembrane helix</keyword>
<proteinExistence type="predicted"/>
<feature type="domain" description="DUF4340" evidence="2">
    <location>
        <begin position="123"/>
        <end position="294"/>
    </location>
</feature>
<accession>A0A2M9ZMQ9</accession>
<evidence type="ECO:0000313" key="5">
    <source>
        <dbReference type="Proteomes" id="UP000231962"/>
    </source>
</evidence>
<dbReference type="EMBL" id="NPDY01000005">
    <property type="protein sequence ID" value="PJZ70128.1"/>
    <property type="molecule type" value="Genomic_DNA"/>
</dbReference>
<dbReference type="EMBL" id="NPDZ01000005">
    <property type="protein sequence ID" value="PJZ73317.1"/>
    <property type="molecule type" value="Genomic_DNA"/>
</dbReference>
<keyword evidence="1" id="KW-0472">Membrane</keyword>
<protein>
    <recommendedName>
        <fullName evidence="2">DUF4340 domain-containing protein</fullName>
    </recommendedName>
</protein>
<dbReference type="Pfam" id="PF14238">
    <property type="entry name" value="DUF4340"/>
    <property type="match status" value="1"/>
</dbReference>
<evidence type="ECO:0000256" key="1">
    <source>
        <dbReference type="SAM" id="Phobius"/>
    </source>
</evidence>
<keyword evidence="1" id="KW-0812">Transmembrane</keyword>
<sequence length="370" mass="42508">MYLCFSSDPKKESPGKNPVNLISLFESRFAIAVLKSLGSLKTSILGYKGIYFAVLNFFLFSIWLFVSDPADWFKDSYSNSKPIFSLEELEIGKIVLGRKDHEITISKTDLDWFVETAKIGAGPGDTEKISSFIHSLLSLRKFTRLNNPSEKKIEHPEFGLVGEEPSIEIFAKDGSSFGKISVGSTTDGDRETYILEHPTDTVWLVEENLRPVSGRFAEDYFYSRKLFGEDLSVEELIHLEFFMQTAIPFQLIRETEGWVLQEKDQKHRASEQEINLYLRKLLGLKADAFLFPSEEKVFPISKSKFFRFQIRFRFSSIELFPIGVTKDASWVFEKPGLSYKFVVDPWNLEEILHQNPKEFLGGENLPPKNF</sequence>
<organism evidence="4 6">
    <name type="scientific">Leptospira perolatii</name>
    <dbReference type="NCBI Taxonomy" id="2023191"/>
    <lineage>
        <taxon>Bacteria</taxon>
        <taxon>Pseudomonadati</taxon>
        <taxon>Spirochaetota</taxon>
        <taxon>Spirochaetia</taxon>
        <taxon>Leptospirales</taxon>
        <taxon>Leptospiraceae</taxon>
        <taxon>Leptospira</taxon>
    </lineage>
</organism>
<dbReference type="Proteomes" id="UP000231990">
    <property type="component" value="Unassembled WGS sequence"/>
</dbReference>
<evidence type="ECO:0000259" key="2">
    <source>
        <dbReference type="Pfam" id="PF14238"/>
    </source>
</evidence>
<evidence type="ECO:0000313" key="3">
    <source>
        <dbReference type="EMBL" id="PJZ70128.1"/>
    </source>
</evidence>
<dbReference type="AlphaFoldDB" id="A0A2M9ZMQ9"/>